<gene>
    <name evidence="4" type="ORF">PBS001_LOCUS3927</name>
</gene>
<name>A0ABN8CXG5_9STRA</name>
<feature type="transmembrane region" description="Helical" evidence="3">
    <location>
        <begin position="294"/>
        <end position="315"/>
    </location>
</feature>
<sequence>MMSTDAEASTSPPADLKQSTNSLQVDTDSTLSPAAEESSLRLFMTMHSPLPSGQNLLASRAHKIISKSSSNITNSSVTSTPINASKSMQSTDKMQPMPALKPFPNALPYAMPVAYFTPSFDANQKRPLAYTLPGTASLTNDSDNRSVELKKKKQEMQAIIASLRAENKSLLDQNTFLRSLVTNCKYEVASSQNGHQQTASVLPDQSCVRLNMLESDRQMEVDDDGKQTEDLDVMKPRSRTVTSTLSTQHLWRVLHEAPTSCGIEKCSSEASLSVPGFVATVVGSWWQLLSSSELVFGVLLNVLSFVAIVVLYQLWQSYWVGRWPRKCAVQSKLGRHNARRHTELSSSNLSATNKCKEKENARTQVIGVKNAE</sequence>
<feature type="coiled-coil region" evidence="1">
    <location>
        <begin position="146"/>
        <end position="173"/>
    </location>
</feature>
<evidence type="ECO:0000256" key="1">
    <source>
        <dbReference type="SAM" id="Coils"/>
    </source>
</evidence>
<accession>A0ABN8CXG5</accession>
<comment type="caution">
    <text evidence="4">The sequence shown here is derived from an EMBL/GenBank/DDBJ whole genome shotgun (WGS) entry which is preliminary data.</text>
</comment>
<organism evidence="4 5">
    <name type="scientific">Peronospora belbahrii</name>
    <dbReference type="NCBI Taxonomy" id="622444"/>
    <lineage>
        <taxon>Eukaryota</taxon>
        <taxon>Sar</taxon>
        <taxon>Stramenopiles</taxon>
        <taxon>Oomycota</taxon>
        <taxon>Peronosporomycetes</taxon>
        <taxon>Peronosporales</taxon>
        <taxon>Peronosporaceae</taxon>
        <taxon>Peronospora</taxon>
    </lineage>
</organism>
<reference evidence="4 5" key="1">
    <citation type="submission" date="2021-11" db="EMBL/GenBank/DDBJ databases">
        <authorList>
            <person name="Islam A."/>
            <person name="Islam S."/>
            <person name="Flora M.S."/>
            <person name="Rahman M."/>
            <person name="Ziaur R.M."/>
            <person name="Epstein J.H."/>
            <person name="Hassan M."/>
            <person name="Klassen M."/>
            <person name="Woodard K."/>
            <person name="Webb A."/>
            <person name="Webby R.J."/>
            <person name="El Zowalaty M.E."/>
        </authorList>
    </citation>
    <scope>NUCLEOTIDE SEQUENCE [LARGE SCALE GENOMIC DNA]</scope>
    <source>
        <strain evidence="4">Pbs1</strain>
    </source>
</reference>
<proteinExistence type="predicted"/>
<keyword evidence="3" id="KW-0472">Membrane</keyword>
<dbReference type="Proteomes" id="UP001158986">
    <property type="component" value="Unassembled WGS sequence"/>
</dbReference>
<feature type="region of interest" description="Disordered" evidence="2">
    <location>
        <begin position="71"/>
        <end position="95"/>
    </location>
</feature>
<feature type="compositionally biased region" description="Polar residues" evidence="2">
    <location>
        <begin position="84"/>
        <end position="93"/>
    </location>
</feature>
<feature type="region of interest" description="Disordered" evidence="2">
    <location>
        <begin position="1"/>
        <end position="32"/>
    </location>
</feature>
<protein>
    <recommendedName>
        <fullName evidence="6">BZIP domain-containing protein</fullName>
    </recommendedName>
</protein>
<evidence type="ECO:0000256" key="2">
    <source>
        <dbReference type="SAM" id="MobiDB-lite"/>
    </source>
</evidence>
<evidence type="ECO:0008006" key="6">
    <source>
        <dbReference type="Google" id="ProtNLM"/>
    </source>
</evidence>
<evidence type="ECO:0000313" key="5">
    <source>
        <dbReference type="Proteomes" id="UP001158986"/>
    </source>
</evidence>
<evidence type="ECO:0000313" key="4">
    <source>
        <dbReference type="EMBL" id="CAH0517304.1"/>
    </source>
</evidence>
<evidence type="ECO:0000256" key="3">
    <source>
        <dbReference type="SAM" id="Phobius"/>
    </source>
</evidence>
<keyword evidence="3" id="KW-0812">Transmembrane</keyword>
<keyword evidence="3" id="KW-1133">Transmembrane helix</keyword>
<feature type="compositionally biased region" description="Low complexity" evidence="2">
    <location>
        <begin position="71"/>
        <end position="83"/>
    </location>
</feature>
<keyword evidence="1" id="KW-0175">Coiled coil</keyword>
<dbReference type="EMBL" id="CAKLCB010000231">
    <property type="protein sequence ID" value="CAH0517304.1"/>
    <property type="molecule type" value="Genomic_DNA"/>
</dbReference>
<keyword evidence="5" id="KW-1185">Reference proteome</keyword>